<sequence length="96" mass="10916">MTYNEALSHLERIKDTAIGAPVKGRFIESLFIGPTDWEQMTDFMNLRIQKGEETALTEFDGAGKSLSVYGVSVNNEFDVPHWDMTIMDNWELMIGN</sequence>
<accession>A0A413B591</accession>
<proteinExistence type="predicted"/>
<gene>
    <name evidence="1" type="ORF">DWV77_11580</name>
</gene>
<comment type="caution">
    <text evidence="1">The sequence shown here is derived from an EMBL/GenBank/DDBJ whole genome shotgun (WGS) entry which is preliminary data.</text>
</comment>
<reference evidence="1 2" key="1">
    <citation type="submission" date="2018-08" db="EMBL/GenBank/DDBJ databases">
        <title>A genome reference for cultivated species of the human gut microbiota.</title>
        <authorList>
            <person name="Zou Y."/>
            <person name="Xue W."/>
            <person name="Luo G."/>
        </authorList>
    </citation>
    <scope>NUCLEOTIDE SEQUENCE [LARGE SCALE GENOMIC DNA]</scope>
    <source>
        <strain evidence="1 2">AF12-7</strain>
    </source>
</reference>
<dbReference type="AlphaFoldDB" id="A0A413B591"/>
<name>A0A413B591_BACSE</name>
<organism evidence="1 2">
    <name type="scientific">Bacteroides stercoris</name>
    <dbReference type="NCBI Taxonomy" id="46506"/>
    <lineage>
        <taxon>Bacteria</taxon>
        <taxon>Pseudomonadati</taxon>
        <taxon>Bacteroidota</taxon>
        <taxon>Bacteroidia</taxon>
        <taxon>Bacteroidales</taxon>
        <taxon>Bacteroidaceae</taxon>
        <taxon>Bacteroides</taxon>
    </lineage>
</organism>
<evidence type="ECO:0000313" key="2">
    <source>
        <dbReference type="Proteomes" id="UP000285150"/>
    </source>
</evidence>
<protein>
    <submittedName>
        <fullName evidence="1">Uncharacterized protein</fullName>
    </submittedName>
</protein>
<dbReference type="Proteomes" id="UP000285150">
    <property type="component" value="Unassembled WGS sequence"/>
</dbReference>
<dbReference type="RefSeq" id="WP_117858419.1">
    <property type="nucleotide sequence ID" value="NZ_JAQCOO010000006.1"/>
</dbReference>
<evidence type="ECO:0000313" key="1">
    <source>
        <dbReference type="EMBL" id="RGW33186.1"/>
    </source>
</evidence>
<dbReference type="EMBL" id="QSAF01000013">
    <property type="protein sequence ID" value="RGW33186.1"/>
    <property type="molecule type" value="Genomic_DNA"/>
</dbReference>